<organism evidence="1 2">
    <name type="scientific">Undibacterium terreum</name>
    <dbReference type="NCBI Taxonomy" id="1224302"/>
    <lineage>
        <taxon>Bacteria</taxon>
        <taxon>Pseudomonadati</taxon>
        <taxon>Pseudomonadota</taxon>
        <taxon>Betaproteobacteria</taxon>
        <taxon>Burkholderiales</taxon>
        <taxon>Oxalobacteraceae</taxon>
        <taxon>Undibacterium</taxon>
    </lineage>
</organism>
<sequence>MAGSKVACKVIAVRRLYWMPKLEDCGAQEKQTGKCHCYPDSRFTENGDQQKHRG</sequence>
<dbReference type="Proteomes" id="UP000637423">
    <property type="component" value="Unassembled WGS sequence"/>
</dbReference>
<accession>A0A916XFI6</accession>
<dbReference type="AlphaFoldDB" id="A0A916XFI6"/>
<proteinExistence type="predicted"/>
<reference evidence="1" key="1">
    <citation type="journal article" date="2014" name="Int. J. Syst. Evol. Microbiol.">
        <title>Complete genome sequence of Corynebacterium casei LMG S-19264T (=DSM 44701T), isolated from a smear-ripened cheese.</title>
        <authorList>
            <consortium name="US DOE Joint Genome Institute (JGI-PGF)"/>
            <person name="Walter F."/>
            <person name="Albersmeier A."/>
            <person name="Kalinowski J."/>
            <person name="Ruckert C."/>
        </authorList>
    </citation>
    <scope>NUCLEOTIDE SEQUENCE</scope>
    <source>
        <strain evidence="1">CGMCC 1.10998</strain>
    </source>
</reference>
<dbReference type="EMBL" id="BMED01000001">
    <property type="protein sequence ID" value="GGC66863.1"/>
    <property type="molecule type" value="Genomic_DNA"/>
</dbReference>
<keyword evidence="2" id="KW-1185">Reference proteome</keyword>
<evidence type="ECO:0000313" key="2">
    <source>
        <dbReference type="Proteomes" id="UP000637423"/>
    </source>
</evidence>
<reference evidence="1" key="2">
    <citation type="submission" date="2020-09" db="EMBL/GenBank/DDBJ databases">
        <authorList>
            <person name="Sun Q."/>
            <person name="Zhou Y."/>
        </authorList>
    </citation>
    <scope>NUCLEOTIDE SEQUENCE</scope>
    <source>
        <strain evidence="1">CGMCC 1.10998</strain>
    </source>
</reference>
<comment type="caution">
    <text evidence="1">The sequence shown here is derived from an EMBL/GenBank/DDBJ whole genome shotgun (WGS) entry which is preliminary data.</text>
</comment>
<protein>
    <submittedName>
        <fullName evidence="1">Uncharacterized protein</fullName>
    </submittedName>
</protein>
<evidence type="ECO:0000313" key="1">
    <source>
        <dbReference type="EMBL" id="GGC66863.1"/>
    </source>
</evidence>
<name>A0A916XFI6_9BURK</name>
<gene>
    <name evidence="1" type="ORF">GCM10011396_12360</name>
</gene>